<protein>
    <recommendedName>
        <fullName evidence="4">DUF2613 family protein</fullName>
    </recommendedName>
</protein>
<name>A0ABQ6V7E0_9MICO</name>
<feature type="transmembrane region" description="Helical" evidence="1">
    <location>
        <begin position="7"/>
        <end position="30"/>
    </location>
</feature>
<proteinExistence type="predicted"/>
<keyword evidence="1" id="KW-0472">Membrane</keyword>
<dbReference type="Proteomes" id="UP000478836">
    <property type="component" value="Unassembled WGS sequence"/>
</dbReference>
<dbReference type="Pfam" id="PF19650">
    <property type="entry name" value="DUF6153"/>
    <property type="match status" value="1"/>
</dbReference>
<evidence type="ECO:0008006" key="4">
    <source>
        <dbReference type="Google" id="ProtNLM"/>
    </source>
</evidence>
<evidence type="ECO:0000313" key="3">
    <source>
        <dbReference type="Proteomes" id="UP000478836"/>
    </source>
</evidence>
<dbReference type="InterPro" id="IPR046151">
    <property type="entry name" value="DUF6153"/>
</dbReference>
<comment type="caution">
    <text evidence="2">The sequence shown here is derived from an EMBL/GenBank/DDBJ whole genome shotgun (WGS) entry which is preliminary data.</text>
</comment>
<keyword evidence="1" id="KW-0812">Transmembrane</keyword>
<evidence type="ECO:0000313" key="2">
    <source>
        <dbReference type="EMBL" id="KAB1866350.1"/>
    </source>
</evidence>
<feature type="transmembrane region" description="Helical" evidence="1">
    <location>
        <begin position="70"/>
        <end position="90"/>
    </location>
</feature>
<sequence length="129" mass="13210">MRRATTLRGALSVVCLALGIVVGLLGMHAFNTHGSADPHTVVTHAAAAPASPALHHTTETNAEVAVPSDVGHGAAALCVLALLGGLLLLLRRPSLVLAQGPGRVHPLPAFGRTPRPRPPSLHALCISRT</sequence>
<evidence type="ECO:0000256" key="1">
    <source>
        <dbReference type="SAM" id="Phobius"/>
    </source>
</evidence>
<keyword evidence="1" id="KW-1133">Transmembrane helix</keyword>
<reference evidence="3" key="1">
    <citation type="submission" date="2019-09" db="EMBL/GenBank/DDBJ databases">
        <title>Whole genome sequencing of Microbacterium maritypicum.</title>
        <authorList>
            <person name="Lenchi N."/>
        </authorList>
    </citation>
    <scope>NUCLEOTIDE SEQUENCE [LARGE SCALE GENOMIC DNA]</scope>
    <source>
        <strain evidence="3">G1</strain>
    </source>
</reference>
<organism evidence="2 3">
    <name type="scientific">Microbacterium algeriense</name>
    <dbReference type="NCBI Taxonomy" id="2615184"/>
    <lineage>
        <taxon>Bacteria</taxon>
        <taxon>Bacillati</taxon>
        <taxon>Actinomycetota</taxon>
        <taxon>Actinomycetes</taxon>
        <taxon>Micrococcales</taxon>
        <taxon>Microbacteriaceae</taxon>
        <taxon>Microbacterium</taxon>
    </lineage>
</organism>
<gene>
    <name evidence="2" type="ORF">F6A08_00510</name>
</gene>
<dbReference type="GeneID" id="77474903"/>
<keyword evidence="3" id="KW-1185">Reference proteome</keyword>
<dbReference type="RefSeq" id="WP_151458306.1">
    <property type="nucleotide sequence ID" value="NZ_WAAO01000001.1"/>
</dbReference>
<dbReference type="EMBL" id="WAAO01000001">
    <property type="protein sequence ID" value="KAB1866350.1"/>
    <property type="molecule type" value="Genomic_DNA"/>
</dbReference>
<accession>A0ABQ6V7E0</accession>